<comment type="similarity">
    <text evidence="1">Belongs to the paxM FAD-dependent monooxygenase family.</text>
</comment>
<dbReference type="Pfam" id="PF01494">
    <property type="entry name" value="FAD_binding_3"/>
    <property type="match status" value="1"/>
</dbReference>
<keyword evidence="3" id="KW-0274">FAD</keyword>
<dbReference type="GO" id="GO:0071949">
    <property type="term" value="F:FAD binding"/>
    <property type="evidence" value="ECO:0007669"/>
    <property type="project" value="InterPro"/>
</dbReference>
<dbReference type="PANTHER" id="PTHR13789:SF317">
    <property type="entry name" value="FAD-BINDING DOMAIN-CONTAINING PROTEIN-RELATED"/>
    <property type="match status" value="1"/>
</dbReference>
<accession>A0A1L9S7P4</accession>
<organism evidence="7 8">
    <name type="scientific">Penicilliopsis zonata CBS 506.65</name>
    <dbReference type="NCBI Taxonomy" id="1073090"/>
    <lineage>
        <taxon>Eukaryota</taxon>
        <taxon>Fungi</taxon>
        <taxon>Dikarya</taxon>
        <taxon>Ascomycota</taxon>
        <taxon>Pezizomycotina</taxon>
        <taxon>Eurotiomycetes</taxon>
        <taxon>Eurotiomycetidae</taxon>
        <taxon>Eurotiales</taxon>
        <taxon>Aspergillaceae</taxon>
        <taxon>Penicilliopsis</taxon>
    </lineage>
</organism>
<dbReference type="PRINTS" id="PR00420">
    <property type="entry name" value="RNGMNOXGNASE"/>
</dbReference>
<dbReference type="EMBL" id="KV878353">
    <property type="protein sequence ID" value="OJJ43185.1"/>
    <property type="molecule type" value="Genomic_DNA"/>
</dbReference>
<dbReference type="Gene3D" id="3.50.50.60">
    <property type="entry name" value="FAD/NAD(P)-binding domain"/>
    <property type="match status" value="1"/>
</dbReference>
<dbReference type="OrthoDB" id="9993796at2759"/>
<proteinExistence type="inferred from homology"/>
<dbReference type="InterPro" id="IPR036188">
    <property type="entry name" value="FAD/NAD-bd_sf"/>
</dbReference>
<dbReference type="AlphaFoldDB" id="A0A1L9S7P4"/>
<dbReference type="PANTHER" id="PTHR13789">
    <property type="entry name" value="MONOOXYGENASE"/>
    <property type="match status" value="1"/>
</dbReference>
<keyword evidence="8" id="KW-1185">Reference proteome</keyword>
<sequence length="389" mass="42546">MPLDILIVGAGIAGLSAAIALGKQGHRIVILEKSQFATEVGAAIHIPPNCTAVLEWMGINPADFGGTLLREIHRYDSKGNVTYLKDFTPIRGHWQAEWYLVHRVDLHSHLKEHALKTATLHTGCRIEEIDYTSPRVVLSDGRVFTADLLLGADGVHSQVRTYVSPSTPAATPAGKVCFRWLLPTSQLKEHPSTAELVARPGVFIEWEGPDRRLVAYPCSNDQVYNLCAFVDDDGTTEGQDIKPVLCSSLSGFPEAVQRITESAENPQAWTLRQLPALPDWVRGRAVLLGDAAHPFQPYLGQGGAMAIEDAVSLAVLLPAETTVEQIPDRLKLYDTGRRPRVDLVMEYTLLNGQDEGKRVDAAGMVKFMGICFSHNEVKASQTLLQTVAA</sequence>
<evidence type="ECO:0000313" key="8">
    <source>
        <dbReference type="Proteomes" id="UP000184188"/>
    </source>
</evidence>
<keyword evidence="4" id="KW-0560">Oxidoreductase</keyword>
<reference evidence="8" key="1">
    <citation type="journal article" date="2017" name="Genome Biol.">
        <title>Comparative genomics reveals high biological diversity and specific adaptations in the industrially and medically important fungal genus Aspergillus.</title>
        <authorList>
            <person name="de Vries R.P."/>
            <person name="Riley R."/>
            <person name="Wiebenga A."/>
            <person name="Aguilar-Osorio G."/>
            <person name="Amillis S."/>
            <person name="Uchima C.A."/>
            <person name="Anderluh G."/>
            <person name="Asadollahi M."/>
            <person name="Askin M."/>
            <person name="Barry K."/>
            <person name="Battaglia E."/>
            <person name="Bayram O."/>
            <person name="Benocci T."/>
            <person name="Braus-Stromeyer S.A."/>
            <person name="Caldana C."/>
            <person name="Canovas D."/>
            <person name="Cerqueira G.C."/>
            <person name="Chen F."/>
            <person name="Chen W."/>
            <person name="Choi C."/>
            <person name="Clum A."/>
            <person name="Dos Santos R.A."/>
            <person name="Damasio A.R."/>
            <person name="Diallinas G."/>
            <person name="Emri T."/>
            <person name="Fekete E."/>
            <person name="Flipphi M."/>
            <person name="Freyberg S."/>
            <person name="Gallo A."/>
            <person name="Gournas C."/>
            <person name="Habgood R."/>
            <person name="Hainaut M."/>
            <person name="Harispe M.L."/>
            <person name="Henrissat B."/>
            <person name="Hilden K.S."/>
            <person name="Hope R."/>
            <person name="Hossain A."/>
            <person name="Karabika E."/>
            <person name="Karaffa L."/>
            <person name="Karanyi Z."/>
            <person name="Krasevec N."/>
            <person name="Kuo A."/>
            <person name="Kusch H."/>
            <person name="LaButti K."/>
            <person name="Lagendijk E.L."/>
            <person name="Lapidus A."/>
            <person name="Levasseur A."/>
            <person name="Lindquist E."/>
            <person name="Lipzen A."/>
            <person name="Logrieco A.F."/>
            <person name="MacCabe A."/>
            <person name="Maekelae M.R."/>
            <person name="Malavazi I."/>
            <person name="Melin P."/>
            <person name="Meyer V."/>
            <person name="Mielnichuk N."/>
            <person name="Miskei M."/>
            <person name="Molnar A.P."/>
            <person name="Mule G."/>
            <person name="Ngan C.Y."/>
            <person name="Orejas M."/>
            <person name="Orosz E."/>
            <person name="Ouedraogo J.P."/>
            <person name="Overkamp K.M."/>
            <person name="Park H.-S."/>
            <person name="Perrone G."/>
            <person name="Piumi F."/>
            <person name="Punt P.J."/>
            <person name="Ram A.F."/>
            <person name="Ramon A."/>
            <person name="Rauscher S."/>
            <person name="Record E."/>
            <person name="Riano-Pachon D.M."/>
            <person name="Robert V."/>
            <person name="Roehrig J."/>
            <person name="Ruller R."/>
            <person name="Salamov A."/>
            <person name="Salih N.S."/>
            <person name="Samson R.A."/>
            <person name="Sandor E."/>
            <person name="Sanguinetti M."/>
            <person name="Schuetze T."/>
            <person name="Sepcic K."/>
            <person name="Shelest E."/>
            <person name="Sherlock G."/>
            <person name="Sophianopoulou V."/>
            <person name="Squina F.M."/>
            <person name="Sun H."/>
            <person name="Susca A."/>
            <person name="Todd R.B."/>
            <person name="Tsang A."/>
            <person name="Unkles S.E."/>
            <person name="van de Wiele N."/>
            <person name="van Rossen-Uffink D."/>
            <person name="Oliveira J.V."/>
            <person name="Vesth T.C."/>
            <person name="Visser J."/>
            <person name="Yu J.-H."/>
            <person name="Zhou M."/>
            <person name="Andersen M.R."/>
            <person name="Archer D.B."/>
            <person name="Baker S.E."/>
            <person name="Benoit I."/>
            <person name="Brakhage A.A."/>
            <person name="Braus G.H."/>
            <person name="Fischer R."/>
            <person name="Frisvad J.C."/>
            <person name="Goldman G.H."/>
            <person name="Houbraken J."/>
            <person name="Oakley B."/>
            <person name="Pocsi I."/>
            <person name="Scazzocchio C."/>
            <person name="Seiboth B."/>
            <person name="vanKuyk P.A."/>
            <person name="Wortman J."/>
            <person name="Dyer P.S."/>
            <person name="Grigoriev I.V."/>
        </authorList>
    </citation>
    <scope>NUCLEOTIDE SEQUENCE [LARGE SCALE GENOMIC DNA]</scope>
    <source>
        <strain evidence="8">CBS 506.65</strain>
    </source>
</reference>
<evidence type="ECO:0000256" key="1">
    <source>
        <dbReference type="ARBA" id="ARBA00007992"/>
    </source>
</evidence>
<feature type="domain" description="FAD-binding" evidence="6">
    <location>
        <begin position="4"/>
        <end position="346"/>
    </location>
</feature>
<evidence type="ECO:0000259" key="6">
    <source>
        <dbReference type="Pfam" id="PF01494"/>
    </source>
</evidence>
<dbReference type="InterPro" id="IPR050493">
    <property type="entry name" value="FAD-dep_Monooxygenase_BioMet"/>
</dbReference>
<dbReference type="RefSeq" id="XP_022577695.1">
    <property type="nucleotide sequence ID" value="XM_022724050.1"/>
</dbReference>
<gene>
    <name evidence="7" type="ORF">ASPZODRAFT_136370</name>
</gene>
<evidence type="ECO:0000256" key="3">
    <source>
        <dbReference type="ARBA" id="ARBA00022827"/>
    </source>
</evidence>
<evidence type="ECO:0000256" key="5">
    <source>
        <dbReference type="ARBA" id="ARBA00023033"/>
    </source>
</evidence>
<evidence type="ECO:0000256" key="4">
    <source>
        <dbReference type="ARBA" id="ARBA00023002"/>
    </source>
</evidence>
<dbReference type="InterPro" id="IPR002938">
    <property type="entry name" value="FAD-bd"/>
</dbReference>
<evidence type="ECO:0000256" key="2">
    <source>
        <dbReference type="ARBA" id="ARBA00022630"/>
    </source>
</evidence>
<dbReference type="VEuPathDB" id="FungiDB:ASPZODRAFT_136370"/>
<dbReference type="GeneID" id="34610515"/>
<dbReference type="SUPFAM" id="SSF51905">
    <property type="entry name" value="FAD/NAD(P)-binding domain"/>
    <property type="match status" value="1"/>
</dbReference>
<dbReference type="STRING" id="1073090.A0A1L9S7P4"/>
<dbReference type="GO" id="GO:0004497">
    <property type="term" value="F:monooxygenase activity"/>
    <property type="evidence" value="ECO:0007669"/>
    <property type="project" value="UniProtKB-KW"/>
</dbReference>
<keyword evidence="5" id="KW-0503">Monooxygenase</keyword>
<protein>
    <recommendedName>
        <fullName evidence="6">FAD-binding domain-containing protein</fullName>
    </recommendedName>
</protein>
<dbReference type="SUPFAM" id="SSF54373">
    <property type="entry name" value="FAD-linked reductases, C-terminal domain"/>
    <property type="match status" value="1"/>
</dbReference>
<evidence type="ECO:0000313" key="7">
    <source>
        <dbReference type="EMBL" id="OJJ43185.1"/>
    </source>
</evidence>
<keyword evidence="2" id="KW-0285">Flavoprotein</keyword>
<dbReference type="Proteomes" id="UP000184188">
    <property type="component" value="Unassembled WGS sequence"/>
</dbReference>
<name>A0A1L9S7P4_9EURO</name>